<sequence length="108" mass="12761">MESSNARPIWENISSFSPGTKRYWALWNSLHLRNGVLYRKWESEDGNSLKWQLVLPRSRISDVLKELHSSPTDGHCGVTKTIHKVRERFFWNKVKEDVQDIMINHLLN</sequence>
<accession>A0A4Y2TZQ0</accession>
<dbReference type="Proteomes" id="UP000499080">
    <property type="component" value="Unassembled WGS sequence"/>
</dbReference>
<dbReference type="FunFam" id="1.10.340.70:FF:000001">
    <property type="entry name" value="Retrovirus-related Pol polyprotein from transposon gypsy-like Protein"/>
    <property type="match status" value="1"/>
</dbReference>
<name>A0A4Y2TZQ0_ARAVE</name>
<evidence type="ECO:0000313" key="2">
    <source>
        <dbReference type="EMBL" id="GBO04817.1"/>
    </source>
</evidence>
<dbReference type="AlphaFoldDB" id="A0A4Y2TZQ0"/>
<dbReference type="InterPro" id="IPR041588">
    <property type="entry name" value="Integrase_H2C2"/>
</dbReference>
<dbReference type="Pfam" id="PF17921">
    <property type="entry name" value="Integrase_H2C2"/>
    <property type="match status" value="1"/>
</dbReference>
<dbReference type="EMBL" id="BGPR01031625">
    <property type="protein sequence ID" value="GBO04817.1"/>
    <property type="molecule type" value="Genomic_DNA"/>
</dbReference>
<reference evidence="2 3" key="1">
    <citation type="journal article" date="2019" name="Sci. Rep.">
        <title>Orb-weaving spider Araneus ventricosus genome elucidates the spidroin gene catalogue.</title>
        <authorList>
            <person name="Kono N."/>
            <person name="Nakamura H."/>
            <person name="Ohtoshi R."/>
            <person name="Moran D.A.P."/>
            <person name="Shinohara A."/>
            <person name="Yoshida Y."/>
            <person name="Fujiwara M."/>
            <person name="Mori M."/>
            <person name="Tomita M."/>
            <person name="Arakawa K."/>
        </authorList>
    </citation>
    <scope>NUCLEOTIDE SEQUENCE [LARGE SCALE GENOMIC DNA]</scope>
</reference>
<evidence type="ECO:0000259" key="1">
    <source>
        <dbReference type="Pfam" id="PF17921"/>
    </source>
</evidence>
<dbReference type="Gene3D" id="1.10.340.70">
    <property type="match status" value="1"/>
</dbReference>
<proteinExistence type="predicted"/>
<comment type="caution">
    <text evidence="2">The sequence shown here is derived from an EMBL/GenBank/DDBJ whole genome shotgun (WGS) entry which is preliminary data.</text>
</comment>
<feature type="domain" description="Integrase zinc-binding" evidence="1">
    <location>
        <begin position="56"/>
        <end position="100"/>
    </location>
</feature>
<gene>
    <name evidence="2" type="ORF">AVEN_236546_1</name>
</gene>
<evidence type="ECO:0000313" key="3">
    <source>
        <dbReference type="Proteomes" id="UP000499080"/>
    </source>
</evidence>
<dbReference type="OrthoDB" id="10030726at2759"/>
<protein>
    <recommendedName>
        <fullName evidence="1">Integrase zinc-binding domain-containing protein</fullName>
    </recommendedName>
</protein>
<keyword evidence="3" id="KW-1185">Reference proteome</keyword>
<organism evidence="2 3">
    <name type="scientific">Araneus ventricosus</name>
    <name type="common">Orbweaver spider</name>
    <name type="synonym">Epeira ventricosa</name>
    <dbReference type="NCBI Taxonomy" id="182803"/>
    <lineage>
        <taxon>Eukaryota</taxon>
        <taxon>Metazoa</taxon>
        <taxon>Ecdysozoa</taxon>
        <taxon>Arthropoda</taxon>
        <taxon>Chelicerata</taxon>
        <taxon>Arachnida</taxon>
        <taxon>Araneae</taxon>
        <taxon>Araneomorphae</taxon>
        <taxon>Entelegynae</taxon>
        <taxon>Araneoidea</taxon>
        <taxon>Araneidae</taxon>
        <taxon>Araneus</taxon>
    </lineage>
</organism>